<evidence type="ECO:0000259" key="3">
    <source>
        <dbReference type="PROSITE" id="PS51724"/>
    </source>
</evidence>
<reference evidence="4 5" key="1">
    <citation type="submission" date="2019-01" db="EMBL/GenBank/DDBJ databases">
        <authorList>
            <person name="Zhang S."/>
        </authorList>
    </citation>
    <scope>NUCLEOTIDE SEQUENCE [LARGE SCALE GENOMIC DNA]</scope>
    <source>
        <strain evidence="4 5">1626</strain>
    </source>
</reference>
<feature type="compositionally biased region" description="Low complexity" evidence="1">
    <location>
        <begin position="85"/>
        <end position="95"/>
    </location>
</feature>
<dbReference type="Gene3D" id="3.30.70.1070">
    <property type="entry name" value="Sporulation related repeat"/>
    <property type="match status" value="1"/>
</dbReference>
<protein>
    <submittedName>
        <fullName evidence="4">Sporulation protein</fullName>
    </submittedName>
</protein>
<evidence type="ECO:0000313" key="5">
    <source>
        <dbReference type="Proteomes" id="UP000298681"/>
    </source>
</evidence>
<dbReference type="GO" id="GO:0030428">
    <property type="term" value="C:cell septum"/>
    <property type="evidence" value="ECO:0007669"/>
    <property type="project" value="TreeGrafter"/>
</dbReference>
<keyword evidence="2" id="KW-1133">Transmembrane helix</keyword>
<dbReference type="RefSeq" id="WP_134675251.1">
    <property type="nucleotide sequence ID" value="NZ_SPUH01000002.1"/>
</dbReference>
<proteinExistence type="predicted"/>
<feature type="region of interest" description="Disordered" evidence="1">
    <location>
        <begin position="49"/>
        <end position="68"/>
    </location>
</feature>
<feature type="compositionally biased region" description="Basic and acidic residues" evidence="1">
    <location>
        <begin position="121"/>
        <end position="138"/>
    </location>
</feature>
<evidence type="ECO:0000256" key="1">
    <source>
        <dbReference type="SAM" id="MobiDB-lite"/>
    </source>
</evidence>
<sequence>MAARRGRSQARRNGGNSGGLPGWAWMIIGIVLTIIVVMLAPRVLKSDGSDGFYRPRANPDAQPALPSSIDEEVAAPAPARRRPAPADTAPLPATEPDYDFYTVLPGQEVPMTDAELAASTRAEEARRQREDAQRRQDAAELASPQTPAAAPSPASTAATTTPATTTAPATTTPTTAATTPAQDTTARYLLQAGSFSASGDAEALKARIALLGLSARVESGNANGRTVYRVRMGPYGTATELADAKAKLQGGGLQALPIKVQ</sequence>
<feature type="domain" description="SPOR" evidence="3">
    <location>
        <begin position="182"/>
        <end position="261"/>
    </location>
</feature>
<dbReference type="InterPro" id="IPR052521">
    <property type="entry name" value="Cell_div_SPOR-domain"/>
</dbReference>
<dbReference type="PROSITE" id="PS51724">
    <property type="entry name" value="SPOR"/>
    <property type="match status" value="1"/>
</dbReference>
<dbReference type="AlphaFoldDB" id="A0A4Z1RHM0"/>
<feature type="region of interest" description="Disordered" evidence="1">
    <location>
        <begin position="115"/>
        <end position="180"/>
    </location>
</feature>
<comment type="caution">
    <text evidence="4">The sequence shown here is derived from an EMBL/GenBank/DDBJ whole genome shotgun (WGS) entry which is preliminary data.</text>
</comment>
<dbReference type="GO" id="GO:0042834">
    <property type="term" value="F:peptidoglycan binding"/>
    <property type="evidence" value="ECO:0007669"/>
    <property type="project" value="InterPro"/>
</dbReference>
<dbReference type="SUPFAM" id="SSF110997">
    <property type="entry name" value="Sporulation related repeat"/>
    <property type="match status" value="1"/>
</dbReference>
<feature type="compositionally biased region" description="Low complexity" evidence="1">
    <location>
        <begin position="139"/>
        <end position="180"/>
    </location>
</feature>
<feature type="region of interest" description="Disordered" evidence="1">
    <location>
        <begin position="73"/>
        <end position="97"/>
    </location>
</feature>
<feature type="transmembrane region" description="Helical" evidence="2">
    <location>
        <begin position="23"/>
        <end position="44"/>
    </location>
</feature>
<accession>A0A4Z1RHM0</accession>
<dbReference type="EMBL" id="SPUH01000002">
    <property type="protein sequence ID" value="TKS53131.1"/>
    <property type="molecule type" value="Genomic_DNA"/>
</dbReference>
<dbReference type="GO" id="GO:0032153">
    <property type="term" value="C:cell division site"/>
    <property type="evidence" value="ECO:0007669"/>
    <property type="project" value="TreeGrafter"/>
</dbReference>
<keyword evidence="2" id="KW-0812">Transmembrane</keyword>
<dbReference type="PANTHER" id="PTHR38687:SF1">
    <property type="entry name" value="CELL DIVISION PROTEIN DEDD"/>
    <property type="match status" value="1"/>
</dbReference>
<gene>
    <name evidence="4" type="ORF">E4582_13180</name>
</gene>
<dbReference type="InterPro" id="IPR007730">
    <property type="entry name" value="SPOR-like_dom"/>
</dbReference>
<evidence type="ECO:0000313" key="4">
    <source>
        <dbReference type="EMBL" id="TKS53131.1"/>
    </source>
</evidence>
<evidence type="ECO:0000256" key="2">
    <source>
        <dbReference type="SAM" id="Phobius"/>
    </source>
</evidence>
<keyword evidence="2" id="KW-0472">Membrane</keyword>
<dbReference type="Pfam" id="PF05036">
    <property type="entry name" value="SPOR"/>
    <property type="match status" value="1"/>
</dbReference>
<dbReference type="PANTHER" id="PTHR38687">
    <property type="entry name" value="CELL DIVISION PROTEIN DEDD-RELATED"/>
    <property type="match status" value="1"/>
</dbReference>
<dbReference type="Proteomes" id="UP000298681">
    <property type="component" value="Unassembled WGS sequence"/>
</dbReference>
<name>A0A4Z1RHM0_9GAMM</name>
<dbReference type="InterPro" id="IPR036680">
    <property type="entry name" value="SPOR-like_sf"/>
</dbReference>
<dbReference type="GO" id="GO:0032506">
    <property type="term" value="P:cytokinetic process"/>
    <property type="evidence" value="ECO:0007669"/>
    <property type="project" value="TreeGrafter"/>
</dbReference>
<keyword evidence="5" id="KW-1185">Reference proteome</keyword>
<organism evidence="4 5">
    <name type="scientific">Luteimonas yindakuii</name>
    <dbReference type="NCBI Taxonomy" id="2565782"/>
    <lineage>
        <taxon>Bacteria</taxon>
        <taxon>Pseudomonadati</taxon>
        <taxon>Pseudomonadota</taxon>
        <taxon>Gammaproteobacteria</taxon>
        <taxon>Lysobacterales</taxon>
        <taxon>Lysobacteraceae</taxon>
        <taxon>Luteimonas</taxon>
    </lineage>
</organism>